<sequence length="93" mass="9952">MKDTLRKLFSPLLKPLEAGTEEYSYKPSHRTILIGVGSLFLALSTVSIVLAIVGGQFGAMIPSVVFFIAGWVCVIVGALGSDRAIAKIWGNRS</sequence>
<gene>
    <name evidence="2" type="ORF">MGWOODY_Tha1796</name>
</gene>
<keyword evidence="1" id="KW-1133">Transmembrane helix</keyword>
<proteinExistence type="predicted"/>
<accession>A0A160TAP8</accession>
<keyword evidence="1" id="KW-0812">Transmembrane</keyword>
<protein>
    <submittedName>
        <fullName evidence="2">Uncharacterized protein</fullName>
    </submittedName>
</protein>
<evidence type="ECO:0000256" key="1">
    <source>
        <dbReference type="SAM" id="Phobius"/>
    </source>
</evidence>
<evidence type="ECO:0000313" key="2">
    <source>
        <dbReference type="EMBL" id="CUS41395.1"/>
    </source>
</evidence>
<dbReference type="EMBL" id="CZQC01000041">
    <property type="protein sequence ID" value="CUS41395.1"/>
    <property type="molecule type" value="Genomic_DNA"/>
</dbReference>
<keyword evidence="1" id="KW-0472">Membrane</keyword>
<dbReference type="AlphaFoldDB" id="A0A160TAP8"/>
<name>A0A160TAP8_9ZZZZ</name>
<organism evidence="2">
    <name type="scientific">hydrothermal vent metagenome</name>
    <dbReference type="NCBI Taxonomy" id="652676"/>
    <lineage>
        <taxon>unclassified sequences</taxon>
        <taxon>metagenomes</taxon>
        <taxon>ecological metagenomes</taxon>
    </lineage>
</organism>
<feature type="transmembrane region" description="Helical" evidence="1">
    <location>
        <begin position="32"/>
        <end position="53"/>
    </location>
</feature>
<feature type="transmembrane region" description="Helical" evidence="1">
    <location>
        <begin position="59"/>
        <end position="79"/>
    </location>
</feature>
<reference evidence="2" key="1">
    <citation type="submission" date="2015-10" db="EMBL/GenBank/DDBJ databases">
        <authorList>
            <person name="Gilbert D.G."/>
        </authorList>
    </citation>
    <scope>NUCLEOTIDE SEQUENCE</scope>
</reference>